<sequence>MEENLVAANKSWRLPELYVKVENNEELIRKKLRKNGNLLRKSFLSKGRRITEVNRDPPNYHLESLMNPDSNYIKQEKEYMAAIARLNHGSTFSSLKPEPGLPRANSSSSSSNPNSCPLYESFERANPSPPSSPCCTVKQEPPSPDCSVSETFFSETSNPDSDFLASSEHYSNSSSQTTDGSSTFSVLVNAVNSTSAKPLDKTSPNITIKQEPSDSDQDSSASQSKSSSSSSSSESKPQWSERVAFLRSEVLGNPMLQTLFNDLFELKRQYNNIDEQAVMNEVKAMKKRNKLLL</sequence>
<dbReference type="KEGG" id="dpa:109543796"/>
<feature type="compositionally biased region" description="Low complexity" evidence="1">
    <location>
        <begin position="218"/>
        <end position="238"/>
    </location>
</feature>
<dbReference type="RefSeq" id="XP_019769226.1">
    <property type="nucleotide sequence ID" value="XM_019913667.2"/>
</dbReference>
<name>A0AAR5Q7V8_DENPD</name>
<keyword evidence="3" id="KW-1185">Reference proteome</keyword>
<evidence type="ECO:0000313" key="3">
    <source>
        <dbReference type="Proteomes" id="UP000019118"/>
    </source>
</evidence>
<feature type="compositionally biased region" description="Polar residues" evidence="1">
    <location>
        <begin position="195"/>
        <end position="208"/>
    </location>
</feature>
<dbReference type="AlphaFoldDB" id="A0AAR5Q7V8"/>
<dbReference type="EnsemblMetazoa" id="XM_019913667.1">
    <property type="protein sequence ID" value="XP_019769226.1"/>
    <property type="gene ID" value="LOC109543796"/>
</dbReference>
<feature type="compositionally biased region" description="Low complexity" evidence="1">
    <location>
        <begin position="105"/>
        <end position="115"/>
    </location>
</feature>
<accession>A0AAR5Q7V8</accession>
<dbReference type="GeneID" id="109543796"/>
<reference evidence="3" key="1">
    <citation type="journal article" date="2013" name="Genome Biol.">
        <title>Draft genome of the mountain pine beetle, Dendroctonus ponderosae Hopkins, a major forest pest.</title>
        <authorList>
            <person name="Keeling C.I."/>
            <person name="Yuen M.M."/>
            <person name="Liao N.Y."/>
            <person name="Docking T.R."/>
            <person name="Chan S.K."/>
            <person name="Taylor G.A."/>
            <person name="Palmquist D.L."/>
            <person name="Jackman S.D."/>
            <person name="Nguyen A."/>
            <person name="Li M."/>
            <person name="Henderson H."/>
            <person name="Janes J.K."/>
            <person name="Zhao Y."/>
            <person name="Pandoh P."/>
            <person name="Moore R."/>
            <person name="Sperling F.A."/>
            <person name="Huber D.P."/>
            <person name="Birol I."/>
            <person name="Jones S.J."/>
            <person name="Bohlmann J."/>
        </authorList>
    </citation>
    <scope>NUCLEOTIDE SEQUENCE</scope>
</reference>
<feature type="region of interest" description="Disordered" evidence="1">
    <location>
        <begin position="195"/>
        <end position="238"/>
    </location>
</feature>
<feature type="region of interest" description="Disordered" evidence="1">
    <location>
        <begin position="90"/>
        <end position="181"/>
    </location>
</feature>
<dbReference type="Proteomes" id="UP000019118">
    <property type="component" value="Unassembled WGS sequence"/>
</dbReference>
<evidence type="ECO:0000256" key="1">
    <source>
        <dbReference type="SAM" id="MobiDB-lite"/>
    </source>
</evidence>
<protein>
    <submittedName>
        <fullName evidence="2">Uncharacterized protein</fullName>
    </submittedName>
</protein>
<reference evidence="2" key="2">
    <citation type="submission" date="2024-08" db="UniProtKB">
        <authorList>
            <consortium name="EnsemblMetazoa"/>
        </authorList>
    </citation>
    <scope>IDENTIFICATION</scope>
</reference>
<proteinExistence type="predicted"/>
<evidence type="ECO:0000313" key="2">
    <source>
        <dbReference type="EnsemblMetazoa" id="XP_019769226.1"/>
    </source>
</evidence>
<feature type="compositionally biased region" description="Low complexity" evidence="1">
    <location>
        <begin position="171"/>
        <end position="181"/>
    </location>
</feature>
<feature type="compositionally biased region" description="Polar residues" evidence="1">
    <location>
        <begin position="146"/>
        <end position="160"/>
    </location>
</feature>
<organism evidence="2 3">
    <name type="scientific">Dendroctonus ponderosae</name>
    <name type="common">Mountain pine beetle</name>
    <dbReference type="NCBI Taxonomy" id="77166"/>
    <lineage>
        <taxon>Eukaryota</taxon>
        <taxon>Metazoa</taxon>
        <taxon>Ecdysozoa</taxon>
        <taxon>Arthropoda</taxon>
        <taxon>Hexapoda</taxon>
        <taxon>Insecta</taxon>
        <taxon>Pterygota</taxon>
        <taxon>Neoptera</taxon>
        <taxon>Endopterygota</taxon>
        <taxon>Coleoptera</taxon>
        <taxon>Polyphaga</taxon>
        <taxon>Cucujiformia</taxon>
        <taxon>Curculionidae</taxon>
        <taxon>Scolytinae</taxon>
        <taxon>Dendroctonus</taxon>
    </lineage>
</organism>